<proteinExistence type="predicted"/>
<dbReference type="Proteomes" id="UP001279734">
    <property type="component" value="Unassembled WGS sequence"/>
</dbReference>
<dbReference type="FunFam" id="3.40.1810.10:FF:000024">
    <property type="entry name" value="Agamous-like MADS-box protein AGL80"/>
    <property type="match status" value="1"/>
</dbReference>
<dbReference type="SMART" id="SM00432">
    <property type="entry name" value="MADS"/>
    <property type="match status" value="1"/>
</dbReference>
<keyword evidence="5" id="KW-0539">Nucleus</keyword>
<dbReference type="GO" id="GO:0045944">
    <property type="term" value="P:positive regulation of transcription by RNA polymerase II"/>
    <property type="evidence" value="ECO:0007669"/>
    <property type="project" value="InterPro"/>
</dbReference>
<dbReference type="PROSITE" id="PS50066">
    <property type="entry name" value="MADS_BOX_2"/>
    <property type="match status" value="1"/>
</dbReference>
<evidence type="ECO:0000256" key="2">
    <source>
        <dbReference type="ARBA" id="ARBA00023015"/>
    </source>
</evidence>
<accession>A0AAD3SHF9</accession>
<organism evidence="7 8">
    <name type="scientific">Nepenthes gracilis</name>
    <name type="common">Slender pitcher plant</name>
    <dbReference type="NCBI Taxonomy" id="150966"/>
    <lineage>
        <taxon>Eukaryota</taxon>
        <taxon>Viridiplantae</taxon>
        <taxon>Streptophyta</taxon>
        <taxon>Embryophyta</taxon>
        <taxon>Tracheophyta</taxon>
        <taxon>Spermatophyta</taxon>
        <taxon>Magnoliopsida</taxon>
        <taxon>eudicotyledons</taxon>
        <taxon>Gunneridae</taxon>
        <taxon>Pentapetalae</taxon>
        <taxon>Caryophyllales</taxon>
        <taxon>Nepenthaceae</taxon>
        <taxon>Nepenthes</taxon>
    </lineage>
</organism>
<name>A0AAD3SHF9_NEPGR</name>
<feature type="domain" description="MADS-box" evidence="6">
    <location>
        <begin position="1"/>
        <end position="50"/>
    </location>
</feature>
<dbReference type="PRINTS" id="PR00404">
    <property type="entry name" value="MADSDOMAIN"/>
</dbReference>
<dbReference type="SUPFAM" id="SSF55455">
    <property type="entry name" value="SRF-like"/>
    <property type="match status" value="1"/>
</dbReference>
<gene>
    <name evidence="7" type="ORF">Nepgr_013214</name>
</gene>
<evidence type="ECO:0000313" key="8">
    <source>
        <dbReference type="Proteomes" id="UP001279734"/>
    </source>
</evidence>
<dbReference type="AlphaFoldDB" id="A0AAD3SHF9"/>
<dbReference type="Pfam" id="PF00319">
    <property type="entry name" value="SRF-TF"/>
    <property type="match status" value="1"/>
</dbReference>
<evidence type="ECO:0000256" key="1">
    <source>
        <dbReference type="ARBA" id="ARBA00004123"/>
    </source>
</evidence>
<keyword evidence="2" id="KW-0805">Transcription regulation</keyword>
<reference evidence="7" key="1">
    <citation type="submission" date="2023-05" db="EMBL/GenBank/DDBJ databases">
        <title>Nepenthes gracilis genome sequencing.</title>
        <authorList>
            <person name="Fukushima K."/>
        </authorList>
    </citation>
    <scope>NUCLEOTIDE SEQUENCE</scope>
    <source>
        <strain evidence="7">SING2019-196</strain>
    </source>
</reference>
<dbReference type="EMBL" id="BSYO01000011">
    <property type="protein sequence ID" value="GMH11373.1"/>
    <property type="molecule type" value="Genomic_DNA"/>
</dbReference>
<dbReference type="GO" id="GO:0000981">
    <property type="term" value="F:DNA-binding transcription factor activity, RNA polymerase II-specific"/>
    <property type="evidence" value="ECO:0007669"/>
    <property type="project" value="InterPro"/>
</dbReference>
<comment type="subcellular location">
    <subcellularLocation>
        <location evidence="1">Nucleus</location>
    </subcellularLocation>
</comment>
<dbReference type="GO" id="GO:0000987">
    <property type="term" value="F:cis-regulatory region sequence-specific DNA binding"/>
    <property type="evidence" value="ECO:0007669"/>
    <property type="project" value="InterPro"/>
</dbReference>
<evidence type="ECO:0000256" key="3">
    <source>
        <dbReference type="ARBA" id="ARBA00023125"/>
    </source>
</evidence>
<keyword evidence="3" id="KW-0238">DNA-binding</keyword>
<dbReference type="Gene3D" id="3.40.1810.10">
    <property type="entry name" value="Transcription factor, MADS-box"/>
    <property type="match status" value="1"/>
</dbReference>
<dbReference type="CDD" id="cd00266">
    <property type="entry name" value="MADS_SRF_like"/>
    <property type="match status" value="1"/>
</dbReference>
<dbReference type="PANTHER" id="PTHR48019">
    <property type="entry name" value="SERUM RESPONSE FACTOR HOMOLOG"/>
    <property type="match status" value="1"/>
</dbReference>
<evidence type="ECO:0000256" key="5">
    <source>
        <dbReference type="ARBA" id="ARBA00023242"/>
    </source>
</evidence>
<dbReference type="GO" id="GO:0046983">
    <property type="term" value="F:protein dimerization activity"/>
    <property type="evidence" value="ECO:0007669"/>
    <property type="project" value="InterPro"/>
</dbReference>
<protein>
    <recommendedName>
        <fullName evidence="6">MADS-box domain-containing protein</fullName>
    </recommendedName>
</protein>
<dbReference type="GO" id="GO:0005634">
    <property type="term" value="C:nucleus"/>
    <property type="evidence" value="ECO:0007669"/>
    <property type="project" value="UniProtKB-SubCell"/>
</dbReference>
<dbReference type="InterPro" id="IPR050142">
    <property type="entry name" value="MADS-box/MEF2_TF"/>
</dbReference>
<dbReference type="InterPro" id="IPR036879">
    <property type="entry name" value="TF_MADSbox_sf"/>
</dbReference>
<dbReference type="InterPro" id="IPR002100">
    <property type="entry name" value="TF_MADSbox"/>
</dbReference>
<evidence type="ECO:0000256" key="4">
    <source>
        <dbReference type="ARBA" id="ARBA00023163"/>
    </source>
</evidence>
<comment type="caution">
    <text evidence="7">The sequence shown here is derived from an EMBL/GenBank/DDBJ whole genome shotgun (WGS) entry which is preliminary data.</text>
</comment>
<evidence type="ECO:0000259" key="6">
    <source>
        <dbReference type="PROSITE" id="PS50066"/>
    </source>
</evidence>
<keyword evidence="8" id="KW-1185">Reference proteome</keyword>
<dbReference type="InterPro" id="IPR033897">
    <property type="entry name" value="SRF-like_MADS-box"/>
</dbReference>
<sequence length="275" mass="31092">MTRKKVNLAYITNDSARKTCFRKRKKGLLKKTREISILCGVDACAIVFSQYDVKPEVWPSPVRAERTVAKFKGLAEEEQTKRMMNHEELLRKMIMKADEQLRRRRRENREMEMTQVMFQCLRTTGGGGMSFQSLCMADLSELAFLIDRKLKVICKRVESLKTDARYPAMIAGGLPLLTPPPQPVPPRGSAAPNQVGAEWSGAEQSFAGLRSFNVGMDPHLSVQMQPWIIDQMMMNNPPNQTAVIGQLGRGNVMLPLADPNNDFNVNPMWSNSFFP</sequence>
<keyword evidence="4" id="KW-0804">Transcription</keyword>
<evidence type="ECO:0000313" key="7">
    <source>
        <dbReference type="EMBL" id="GMH11373.1"/>
    </source>
</evidence>